<evidence type="ECO:0000313" key="2">
    <source>
        <dbReference type="Proteomes" id="UP000075636"/>
    </source>
</evidence>
<organism evidence="1 2">
    <name type="scientific">Gluconobacter albidus</name>
    <dbReference type="NCBI Taxonomy" id="318683"/>
    <lineage>
        <taxon>Bacteria</taxon>
        <taxon>Pseudomonadati</taxon>
        <taxon>Pseudomonadota</taxon>
        <taxon>Alphaproteobacteria</taxon>
        <taxon>Acetobacterales</taxon>
        <taxon>Acetobacteraceae</taxon>
        <taxon>Gluconobacter</taxon>
    </lineage>
</organism>
<dbReference type="Gene3D" id="1.10.10.60">
    <property type="entry name" value="Homeodomain-like"/>
    <property type="match status" value="1"/>
</dbReference>
<dbReference type="AlphaFoldDB" id="A0A149TMV2"/>
<dbReference type="PATRIC" id="fig|318683.6.peg.542"/>
<dbReference type="InterPro" id="IPR002514">
    <property type="entry name" value="Transposase_8"/>
</dbReference>
<reference evidence="1 2" key="1">
    <citation type="submission" date="2015-06" db="EMBL/GenBank/DDBJ databases">
        <title>Improved classification and identification of acetic acid bacteria using matrix-assisted laser desorption/ionization time-of-flight mass spectrometry; Gluconobacter nephelii and Gluconobacter uchimurae are later heterotypic synonyms of Gluconobacter japonicus and Gluconobacter oxydans, respectively.</title>
        <authorList>
            <person name="Li L."/>
            <person name="Cleenwerck I."/>
            <person name="De Vuyst L."/>
            <person name="Vandamme P."/>
        </authorList>
    </citation>
    <scope>NUCLEOTIDE SEQUENCE [LARGE SCALE GENOMIC DNA]</scope>
    <source>
        <strain evidence="1 2">LMG 1768</strain>
    </source>
</reference>
<sequence length="77" mass="8087">MTNTEEFRREAVRIALSNGLSLTRVAADLGIGKSTLGHWVSQYRSADVSVPDSKPASVPTTGSHAIFPACGTVSISL</sequence>
<dbReference type="InterPro" id="IPR009057">
    <property type="entry name" value="Homeodomain-like_sf"/>
</dbReference>
<dbReference type="Proteomes" id="UP000075636">
    <property type="component" value="Unassembled WGS sequence"/>
</dbReference>
<dbReference type="Pfam" id="PF01527">
    <property type="entry name" value="HTH_Tnp_1"/>
    <property type="match status" value="1"/>
</dbReference>
<dbReference type="EMBL" id="LHZR01000077">
    <property type="protein sequence ID" value="KXV50506.1"/>
    <property type="molecule type" value="Genomic_DNA"/>
</dbReference>
<accession>A0A149TMV2</accession>
<evidence type="ECO:0008006" key="3">
    <source>
        <dbReference type="Google" id="ProtNLM"/>
    </source>
</evidence>
<dbReference type="SUPFAM" id="SSF46689">
    <property type="entry name" value="Homeodomain-like"/>
    <property type="match status" value="1"/>
</dbReference>
<evidence type="ECO:0000313" key="1">
    <source>
        <dbReference type="EMBL" id="KXV50506.1"/>
    </source>
</evidence>
<dbReference type="GO" id="GO:0004803">
    <property type="term" value="F:transposase activity"/>
    <property type="evidence" value="ECO:0007669"/>
    <property type="project" value="InterPro"/>
</dbReference>
<dbReference type="GO" id="GO:0006313">
    <property type="term" value="P:DNA transposition"/>
    <property type="evidence" value="ECO:0007669"/>
    <property type="project" value="InterPro"/>
</dbReference>
<comment type="caution">
    <text evidence="1">The sequence shown here is derived from an EMBL/GenBank/DDBJ whole genome shotgun (WGS) entry which is preliminary data.</text>
</comment>
<name>A0A149TMV2_9PROT</name>
<dbReference type="GO" id="GO:0003677">
    <property type="term" value="F:DNA binding"/>
    <property type="evidence" value="ECO:0007669"/>
    <property type="project" value="InterPro"/>
</dbReference>
<protein>
    <recommendedName>
        <fullName evidence="3">Transposase</fullName>
    </recommendedName>
</protein>
<gene>
    <name evidence="1" type="ORF">AD945_01940</name>
</gene>
<proteinExistence type="predicted"/>